<reference evidence="2" key="1">
    <citation type="submission" date="2016-10" db="EMBL/GenBank/DDBJ databases">
        <title>Sequence of Gallionella enrichment culture.</title>
        <authorList>
            <person name="Poehlein A."/>
            <person name="Muehling M."/>
            <person name="Daniel R."/>
        </authorList>
    </citation>
    <scope>NUCLEOTIDE SEQUENCE</scope>
</reference>
<dbReference type="PANTHER" id="PTHR21600">
    <property type="entry name" value="MITOCHONDRIAL RNA PSEUDOURIDINE SYNTHASE"/>
    <property type="match status" value="1"/>
</dbReference>
<dbReference type="InterPro" id="IPR006224">
    <property type="entry name" value="PsdUridine_synth_RluA-like_CS"/>
</dbReference>
<organism evidence="2">
    <name type="scientific">mine drainage metagenome</name>
    <dbReference type="NCBI Taxonomy" id="410659"/>
    <lineage>
        <taxon>unclassified sequences</taxon>
        <taxon>metagenomes</taxon>
        <taxon>ecological metagenomes</taxon>
    </lineage>
</organism>
<dbReference type="EMBL" id="MLJW01003287">
    <property type="protein sequence ID" value="OIQ72399.1"/>
    <property type="molecule type" value="Genomic_DNA"/>
</dbReference>
<dbReference type="InterPro" id="IPR006145">
    <property type="entry name" value="PsdUridine_synth_RsuA/RluA"/>
</dbReference>
<dbReference type="CDD" id="cd02869">
    <property type="entry name" value="PseudoU_synth_RluA_like"/>
    <property type="match status" value="1"/>
</dbReference>
<name>A0A1J5PX57_9ZZZZ</name>
<dbReference type="AlphaFoldDB" id="A0A1J5PX57"/>
<dbReference type="Pfam" id="PF00849">
    <property type="entry name" value="PseudoU_synth_2"/>
    <property type="match status" value="1"/>
</dbReference>
<proteinExistence type="predicted"/>
<dbReference type="PROSITE" id="PS01129">
    <property type="entry name" value="PSI_RLU"/>
    <property type="match status" value="1"/>
</dbReference>
<dbReference type="GO" id="GO:0000455">
    <property type="term" value="P:enzyme-directed rRNA pseudouridine synthesis"/>
    <property type="evidence" value="ECO:0007669"/>
    <property type="project" value="TreeGrafter"/>
</dbReference>
<accession>A0A1J5PX57</accession>
<dbReference type="SUPFAM" id="SSF55120">
    <property type="entry name" value="Pseudouridine synthase"/>
    <property type="match status" value="1"/>
</dbReference>
<dbReference type="InterPro" id="IPR020103">
    <property type="entry name" value="PsdUridine_synth_cat_dom_sf"/>
</dbReference>
<evidence type="ECO:0000313" key="2">
    <source>
        <dbReference type="EMBL" id="OIQ72399.1"/>
    </source>
</evidence>
<keyword evidence="2" id="KW-0413">Isomerase</keyword>
<protein>
    <submittedName>
        <fullName evidence="2">Ribosomal large subunit pseudouridine synthase A</fullName>
        <ecNumber evidence="2">5.4.99.28</ecNumber>
        <ecNumber evidence="2">5.4.99.29</ecNumber>
    </submittedName>
</protein>
<comment type="caution">
    <text evidence="2">The sequence shown here is derived from an EMBL/GenBank/DDBJ whole genome shotgun (WGS) entry which is preliminary data.</text>
</comment>
<dbReference type="GO" id="GO:0160142">
    <property type="term" value="F:23S rRNA pseudouridine(746) synthase activity"/>
    <property type="evidence" value="ECO:0007669"/>
    <property type="project" value="UniProtKB-EC"/>
</dbReference>
<feature type="domain" description="Pseudouridine synthase RsuA/RluA-like" evidence="1">
    <location>
        <begin position="17"/>
        <end position="172"/>
    </location>
</feature>
<dbReference type="EC" id="5.4.99.28" evidence="2"/>
<sequence length="222" mass="24996">MVITRLADISLVYIDDDLLVLEKPCGLLSVPGRGDDKQDCLSLRVQQRYPDARVVHRLDMATSGLMVMARSPLAQRKLNCAFSSRMIHKRYEAVVDGIALLPTTSKPEDWQEIDLPICLDWPNRPRRIIDVRQGKPSQTRRRVISLDIAQQTSRIALEPVTGRSHQLRVHLLAIHHPILGDTLYAPASAVAKSQRLLLHATQLDFVHPLSQQPVQFVSPAPF</sequence>
<dbReference type="Gene3D" id="3.30.2350.10">
    <property type="entry name" value="Pseudouridine synthase"/>
    <property type="match status" value="1"/>
</dbReference>
<gene>
    <name evidence="2" type="primary">rluA_6</name>
    <name evidence="2" type="ORF">GALL_459750</name>
</gene>
<dbReference type="EC" id="5.4.99.29" evidence="2"/>
<evidence type="ECO:0000259" key="1">
    <source>
        <dbReference type="Pfam" id="PF00849"/>
    </source>
</evidence>
<dbReference type="InterPro" id="IPR050188">
    <property type="entry name" value="RluA_PseudoU_synthase"/>
</dbReference>
<dbReference type="PANTHER" id="PTHR21600:SF89">
    <property type="entry name" value="RIBOSOMAL LARGE SUBUNIT PSEUDOURIDINE SYNTHASE A"/>
    <property type="match status" value="1"/>
</dbReference>
<dbReference type="GO" id="GO:0160151">
    <property type="term" value="F:tRNA pseudouridine(32) synthase activity"/>
    <property type="evidence" value="ECO:0007669"/>
    <property type="project" value="UniProtKB-EC"/>
</dbReference>
<dbReference type="GO" id="GO:0003723">
    <property type="term" value="F:RNA binding"/>
    <property type="evidence" value="ECO:0007669"/>
    <property type="project" value="InterPro"/>
</dbReference>